<sequence>MASLVTNAVPLILTPFDIIQFIIFSYDVLCQRLANKEIEAVTIRHSASKTLVIDLNLIVEFF</sequence>
<keyword evidence="2" id="KW-1185">Reference proteome</keyword>
<evidence type="ECO:0000313" key="1">
    <source>
        <dbReference type="EMBL" id="GIU43971.1"/>
    </source>
</evidence>
<reference evidence="1 2" key="1">
    <citation type="submission" date="2021-05" db="EMBL/GenBank/DDBJ databases">
        <title>Molecular characterization for Shewanella algae harboring chromosomal blaOXA-55-like strains isolated from clinical and environment sample.</title>
        <authorList>
            <person name="Ohama Y."/>
            <person name="Aoki K."/>
            <person name="Harada S."/>
            <person name="Moriya K."/>
            <person name="Ishii Y."/>
            <person name="Tateda K."/>
        </authorList>
    </citation>
    <scope>NUCLEOTIDE SEQUENCE [LARGE SCALE GENOMIC DNA]</scope>
    <source>
        <strain evidence="1 2">MBTL60-118</strain>
    </source>
</reference>
<comment type="caution">
    <text evidence="1">The sequence shown here is derived from an EMBL/GenBank/DDBJ whole genome shotgun (WGS) entry which is preliminary data.</text>
</comment>
<accession>A0ABQ4P8X0</accession>
<protein>
    <submittedName>
        <fullName evidence="1">Uncharacterized protein</fullName>
    </submittedName>
</protein>
<organism evidence="1 2">
    <name type="scientific">Shewanella colwelliana</name>
    <name type="common">Alteromonas colwelliana</name>
    <dbReference type="NCBI Taxonomy" id="23"/>
    <lineage>
        <taxon>Bacteria</taxon>
        <taxon>Pseudomonadati</taxon>
        <taxon>Pseudomonadota</taxon>
        <taxon>Gammaproteobacteria</taxon>
        <taxon>Alteromonadales</taxon>
        <taxon>Shewanellaceae</taxon>
        <taxon>Shewanella</taxon>
    </lineage>
</organism>
<proteinExistence type="predicted"/>
<gene>
    <name evidence="1" type="ORF">TUM3794_30860</name>
</gene>
<dbReference type="EMBL" id="BPEU01000024">
    <property type="protein sequence ID" value="GIU43971.1"/>
    <property type="molecule type" value="Genomic_DNA"/>
</dbReference>
<dbReference type="Proteomes" id="UP000773469">
    <property type="component" value="Unassembled WGS sequence"/>
</dbReference>
<evidence type="ECO:0000313" key="2">
    <source>
        <dbReference type="Proteomes" id="UP000773469"/>
    </source>
</evidence>
<name>A0ABQ4P8X0_SHECO</name>